<dbReference type="InterPro" id="IPR019787">
    <property type="entry name" value="Znf_PHD-finger"/>
</dbReference>
<name>A0A9P0FD24_BRAAE</name>
<keyword evidence="2 4" id="KW-0863">Zinc-finger</keyword>
<dbReference type="PROSITE" id="PS50016">
    <property type="entry name" value="ZF_PHD_2"/>
    <property type="match status" value="1"/>
</dbReference>
<evidence type="ECO:0000256" key="3">
    <source>
        <dbReference type="ARBA" id="ARBA00022833"/>
    </source>
</evidence>
<protein>
    <recommendedName>
        <fullName evidence="5">PHD-type domain-containing protein</fullName>
    </recommendedName>
</protein>
<feature type="domain" description="PHD-type" evidence="5">
    <location>
        <begin position="1"/>
        <end position="58"/>
    </location>
</feature>
<dbReference type="OrthoDB" id="6781181at2759"/>
<accession>A0A9P0FD24</accession>
<evidence type="ECO:0000313" key="6">
    <source>
        <dbReference type="EMBL" id="CAH0550887.1"/>
    </source>
</evidence>
<evidence type="ECO:0000256" key="2">
    <source>
        <dbReference type="ARBA" id="ARBA00022771"/>
    </source>
</evidence>
<dbReference type="Pfam" id="PF00628">
    <property type="entry name" value="PHD"/>
    <property type="match status" value="1"/>
</dbReference>
<gene>
    <name evidence="6" type="ORF">MELIAE_LOCUS3605</name>
</gene>
<evidence type="ECO:0000259" key="5">
    <source>
        <dbReference type="PROSITE" id="PS50016"/>
    </source>
</evidence>
<reference evidence="6" key="1">
    <citation type="submission" date="2021-12" db="EMBL/GenBank/DDBJ databases">
        <authorList>
            <person name="King R."/>
        </authorList>
    </citation>
    <scope>NUCLEOTIDE SEQUENCE</scope>
</reference>
<dbReference type="AlphaFoldDB" id="A0A9P0FD24"/>
<evidence type="ECO:0000313" key="7">
    <source>
        <dbReference type="Proteomes" id="UP001154078"/>
    </source>
</evidence>
<dbReference type="SUPFAM" id="SSF57903">
    <property type="entry name" value="FYVE/PHD zinc finger"/>
    <property type="match status" value="1"/>
</dbReference>
<organism evidence="6 7">
    <name type="scientific">Brassicogethes aeneus</name>
    <name type="common">Rape pollen beetle</name>
    <name type="synonym">Meligethes aeneus</name>
    <dbReference type="NCBI Taxonomy" id="1431903"/>
    <lineage>
        <taxon>Eukaryota</taxon>
        <taxon>Metazoa</taxon>
        <taxon>Ecdysozoa</taxon>
        <taxon>Arthropoda</taxon>
        <taxon>Hexapoda</taxon>
        <taxon>Insecta</taxon>
        <taxon>Pterygota</taxon>
        <taxon>Neoptera</taxon>
        <taxon>Endopterygota</taxon>
        <taxon>Coleoptera</taxon>
        <taxon>Polyphaga</taxon>
        <taxon>Cucujiformia</taxon>
        <taxon>Nitidulidae</taxon>
        <taxon>Meligethinae</taxon>
        <taxon>Brassicogethes</taxon>
    </lineage>
</organism>
<dbReference type="EMBL" id="OV121133">
    <property type="protein sequence ID" value="CAH0550887.1"/>
    <property type="molecule type" value="Genomic_DNA"/>
</dbReference>
<sequence length="225" mass="25380">MSICAECNASAARKPTVNCDGFCKRLFHSSCVGVPSEVQKLLPTCPGLSWKCDKCYNDVNDSFYTNLKSKIETLFEDLNSLFNNAKIDFKQMAEEKLKSLQPTSSPLVQTYTEKLSKKSSIIIKPNDESQLNSATKMDIMKKINPLVNNINSVKNIKNGGLIVGCNDVNEANKFKEIADKELKNYKIKDANKIQPRVRIVGLSEKLNEEEIKQYLFLQNLRPSFS</sequence>
<evidence type="ECO:0000256" key="1">
    <source>
        <dbReference type="ARBA" id="ARBA00022723"/>
    </source>
</evidence>
<evidence type="ECO:0000256" key="4">
    <source>
        <dbReference type="PROSITE-ProRule" id="PRU00146"/>
    </source>
</evidence>
<dbReference type="InterPro" id="IPR019786">
    <property type="entry name" value="Zinc_finger_PHD-type_CS"/>
</dbReference>
<proteinExistence type="predicted"/>
<keyword evidence="7" id="KW-1185">Reference proteome</keyword>
<dbReference type="InterPro" id="IPR013083">
    <property type="entry name" value="Znf_RING/FYVE/PHD"/>
</dbReference>
<dbReference type="Gene3D" id="3.30.40.10">
    <property type="entry name" value="Zinc/RING finger domain, C3HC4 (zinc finger)"/>
    <property type="match status" value="1"/>
</dbReference>
<keyword evidence="3" id="KW-0862">Zinc</keyword>
<dbReference type="InterPro" id="IPR011011">
    <property type="entry name" value="Znf_FYVE_PHD"/>
</dbReference>
<keyword evidence="1" id="KW-0479">Metal-binding</keyword>
<dbReference type="GO" id="GO:0008270">
    <property type="term" value="F:zinc ion binding"/>
    <property type="evidence" value="ECO:0007669"/>
    <property type="project" value="UniProtKB-KW"/>
</dbReference>
<dbReference type="PROSITE" id="PS01359">
    <property type="entry name" value="ZF_PHD_1"/>
    <property type="match status" value="1"/>
</dbReference>
<dbReference type="Proteomes" id="UP001154078">
    <property type="component" value="Chromosome 2"/>
</dbReference>